<dbReference type="PROSITE" id="PS00101">
    <property type="entry name" value="HEXAPEP_TRANSFERASES"/>
    <property type="match status" value="1"/>
</dbReference>
<sequence length="204" mass="22612">MVSFSFREVAGKVIGRGKRKSRKRLFGNYHGWLKLTMIRYYYYLLKKRVSPDEARLFFNTSNCSLRKKNKILSKTDIKTSSQTTIVAPFYFEFGNINFIGDVLINNGCNFLDNEMITIKTGTMIGPNVTLTTVSHHTEPTLRHAANIIAPINIGENVWIGAGVIVLPGISIGDNSVIAANSVVTADVAANCLYAGTPAKFKKFL</sequence>
<name>A0A831EQR3_ERWAM</name>
<dbReference type="EC" id="2.3.1.79" evidence="5"/>
<reference evidence="5 6" key="1">
    <citation type="submission" date="2012-11" db="EMBL/GenBank/DDBJ databases">
        <authorList>
            <person name="Linke B."/>
        </authorList>
    </citation>
    <scope>NUCLEOTIDE SEQUENCE [LARGE SCALE GENOMIC DNA]</scope>
    <source>
        <strain evidence="6">CFBP 1232</strain>
    </source>
</reference>
<dbReference type="Gene3D" id="2.160.10.10">
    <property type="entry name" value="Hexapeptide repeat proteins"/>
    <property type="match status" value="1"/>
</dbReference>
<dbReference type="InterPro" id="IPR011004">
    <property type="entry name" value="Trimer_LpxA-like_sf"/>
</dbReference>
<evidence type="ECO:0000256" key="4">
    <source>
        <dbReference type="ARBA" id="ARBA00023315"/>
    </source>
</evidence>
<dbReference type="PANTHER" id="PTHR23416">
    <property type="entry name" value="SIALIC ACID SYNTHASE-RELATED"/>
    <property type="match status" value="1"/>
</dbReference>
<evidence type="ECO:0000256" key="1">
    <source>
        <dbReference type="ARBA" id="ARBA00007274"/>
    </source>
</evidence>
<keyword evidence="2 5" id="KW-0808">Transferase</keyword>
<organism evidence="5 6">
    <name type="scientific">Erwinia amylovora NBRC 12687 = CFBP 1232</name>
    <dbReference type="NCBI Taxonomy" id="1219359"/>
    <lineage>
        <taxon>Bacteria</taxon>
        <taxon>Pseudomonadati</taxon>
        <taxon>Pseudomonadota</taxon>
        <taxon>Gammaproteobacteria</taxon>
        <taxon>Enterobacterales</taxon>
        <taxon>Erwiniaceae</taxon>
        <taxon>Erwinia</taxon>
    </lineage>
</organism>
<dbReference type="PANTHER" id="PTHR23416:SF23">
    <property type="entry name" value="ACETYLTRANSFERASE C18B11.09C-RELATED"/>
    <property type="match status" value="1"/>
</dbReference>
<reference evidence="5 6" key="2">
    <citation type="submission" date="2013-04" db="EMBL/GenBank/DDBJ databases">
        <title>Comparative genomics of 12 strains of Erwinia amylovora identifies a pan-genome with a large conserved core and provides insights into host specificity.</title>
        <authorList>
            <person name="Mann R.A."/>
            <person name="Smits T.H.M."/>
            <person name="Buehlmann A."/>
            <person name="Blom J."/>
            <person name="Goesmann A."/>
            <person name="Frey J.E."/>
            <person name="Plummer K.M."/>
            <person name="Beer S.V."/>
            <person name="Luck J."/>
            <person name="Duffy B."/>
            <person name="Rodoni B."/>
        </authorList>
    </citation>
    <scope>NUCLEOTIDE SEQUENCE [LARGE SCALE GENOMIC DNA]</scope>
    <source>
        <strain evidence="6">CFBP 1232</strain>
    </source>
</reference>
<accession>A0A831EQR3</accession>
<evidence type="ECO:0000256" key="3">
    <source>
        <dbReference type="ARBA" id="ARBA00022737"/>
    </source>
</evidence>
<dbReference type="SUPFAM" id="SSF51161">
    <property type="entry name" value="Trimeric LpxA-like enzymes"/>
    <property type="match status" value="1"/>
</dbReference>
<proteinExistence type="inferred from homology"/>
<evidence type="ECO:0000313" key="5">
    <source>
        <dbReference type="EMBL" id="CCO93819.1"/>
    </source>
</evidence>
<gene>
    <name evidence="5" type="primary">nodL</name>
    <name evidence="5" type="ORF">BN437_1889</name>
</gene>
<dbReference type="Proteomes" id="UP000013111">
    <property type="component" value="Unassembled WGS sequence"/>
</dbReference>
<keyword evidence="4 5" id="KW-0012">Acyltransferase</keyword>
<comment type="caution">
    <text evidence="5">The sequence shown here is derived from an EMBL/GenBank/DDBJ whole genome shotgun (WGS) entry which is preliminary data.</text>
</comment>
<keyword evidence="3" id="KW-0677">Repeat</keyword>
<dbReference type="InterPro" id="IPR051159">
    <property type="entry name" value="Hexapeptide_acetyltransf"/>
</dbReference>
<dbReference type="InterPro" id="IPR018357">
    <property type="entry name" value="Hexapep_transf_CS"/>
</dbReference>
<comment type="similarity">
    <text evidence="1">Belongs to the transferase hexapeptide repeat family.</text>
</comment>
<dbReference type="AlphaFoldDB" id="A0A831EQR3"/>
<protein>
    <submittedName>
        <fullName evidence="5">Acetyltransferase</fullName>
        <ecNumber evidence="5">2.3.1.79</ecNumber>
    </submittedName>
</protein>
<evidence type="ECO:0000256" key="2">
    <source>
        <dbReference type="ARBA" id="ARBA00022679"/>
    </source>
</evidence>
<dbReference type="GO" id="GO:0008925">
    <property type="term" value="F:maltose O-acetyltransferase activity"/>
    <property type="evidence" value="ECO:0007669"/>
    <property type="project" value="UniProtKB-EC"/>
</dbReference>
<dbReference type="Pfam" id="PF00132">
    <property type="entry name" value="Hexapep"/>
    <property type="match status" value="1"/>
</dbReference>
<dbReference type="InterPro" id="IPR001451">
    <property type="entry name" value="Hexapep"/>
</dbReference>
<evidence type="ECO:0000313" key="6">
    <source>
        <dbReference type="Proteomes" id="UP000013111"/>
    </source>
</evidence>
<dbReference type="EMBL" id="CAPB01000020">
    <property type="protein sequence ID" value="CCO93819.1"/>
    <property type="molecule type" value="Genomic_DNA"/>
</dbReference>